<dbReference type="EMBL" id="JBHSBU010000001">
    <property type="protein sequence ID" value="MFC4158783.1"/>
    <property type="molecule type" value="Genomic_DNA"/>
</dbReference>
<evidence type="ECO:0000313" key="1">
    <source>
        <dbReference type="EMBL" id="MFC4158783.1"/>
    </source>
</evidence>
<accession>A0ABV8MNT0</accession>
<dbReference type="Proteomes" id="UP001595791">
    <property type="component" value="Unassembled WGS sequence"/>
</dbReference>
<reference evidence="2" key="1">
    <citation type="journal article" date="2019" name="Int. J. Syst. Evol. Microbiol.">
        <title>The Global Catalogue of Microorganisms (GCM) 10K type strain sequencing project: providing services to taxonomists for standard genome sequencing and annotation.</title>
        <authorList>
            <consortium name="The Broad Institute Genomics Platform"/>
            <consortium name="The Broad Institute Genome Sequencing Center for Infectious Disease"/>
            <person name="Wu L."/>
            <person name="Ma J."/>
        </authorList>
    </citation>
    <scope>NUCLEOTIDE SEQUENCE [LARGE SCALE GENOMIC DNA]</scope>
    <source>
        <strain evidence="2">LMG 29894</strain>
    </source>
</reference>
<keyword evidence="2" id="KW-1185">Reference proteome</keyword>
<sequence length="125" mass="13900">MSGSILISDSENTDDGGVGFAYNTSVFQAIAEGIRIEFEGSASECMKECFEELDEMGSEYICLYDVKPCCFREFVGACERGLRKLQAKRELVIDYEATDAEIDGIATLWEELLATLHMDPRMTAS</sequence>
<protein>
    <submittedName>
        <fullName evidence="1">Uncharacterized protein</fullName>
    </submittedName>
</protein>
<comment type="caution">
    <text evidence="1">The sequence shown here is derived from an EMBL/GenBank/DDBJ whole genome shotgun (WGS) entry which is preliminary data.</text>
</comment>
<dbReference type="RefSeq" id="WP_378161835.1">
    <property type="nucleotide sequence ID" value="NZ_JBHSBU010000001.1"/>
</dbReference>
<evidence type="ECO:0000313" key="2">
    <source>
        <dbReference type="Proteomes" id="UP001595791"/>
    </source>
</evidence>
<name>A0ABV8MNT0_9NEIS</name>
<proteinExistence type="predicted"/>
<gene>
    <name evidence="1" type="ORF">ACFOW7_05335</name>
</gene>
<organism evidence="1 2">
    <name type="scientific">Chitinimonas lacunae</name>
    <dbReference type="NCBI Taxonomy" id="1963018"/>
    <lineage>
        <taxon>Bacteria</taxon>
        <taxon>Pseudomonadati</taxon>
        <taxon>Pseudomonadota</taxon>
        <taxon>Betaproteobacteria</taxon>
        <taxon>Neisseriales</taxon>
        <taxon>Chitinibacteraceae</taxon>
        <taxon>Chitinimonas</taxon>
    </lineage>
</organism>